<evidence type="ECO:0000256" key="1">
    <source>
        <dbReference type="ARBA" id="ARBA00004123"/>
    </source>
</evidence>
<evidence type="ECO:0000256" key="7">
    <source>
        <dbReference type="PROSITE-ProRule" id="PRU00042"/>
    </source>
</evidence>
<dbReference type="EMBL" id="VZZX01007567">
    <property type="protein sequence ID" value="NXW75507.1"/>
    <property type="molecule type" value="Genomic_DNA"/>
</dbReference>
<dbReference type="PROSITE" id="PS50157">
    <property type="entry name" value="ZINC_FINGER_C2H2_2"/>
    <property type="match status" value="1"/>
</dbReference>
<evidence type="ECO:0000256" key="5">
    <source>
        <dbReference type="ARBA" id="ARBA00022833"/>
    </source>
</evidence>
<dbReference type="InterPro" id="IPR013087">
    <property type="entry name" value="Znf_C2H2_type"/>
</dbReference>
<dbReference type="Gene3D" id="3.30.160.60">
    <property type="entry name" value="Classic Zinc Finger"/>
    <property type="match status" value="1"/>
</dbReference>
<comment type="caution">
    <text evidence="9">The sequence shown here is derived from an EMBL/GenBank/DDBJ whole genome shotgun (WGS) entry which is preliminary data.</text>
</comment>
<dbReference type="GO" id="GO:0005634">
    <property type="term" value="C:nucleus"/>
    <property type="evidence" value="ECO:0007669"/>
    <property type="project" value="UniProtKB-SubCell"/>
</dbReference>
<evidence type="ECO:0000256" key="6">
    <source>
        <dbReference type="ARBA" id="ARBA00023242"/>
    </source>
</evidence>
<evidence type="ECO:0000313" key="10">
    <source>
        <dbReference type="Proteomes" id="UP000585317"/>
    </source>
</evidence>
<dbReference type="FunFam" id="3.30.160.60:FF:002343">
    <property type="entry name" value="Zinc finger protein 33A"/>
    <property type="match status" value="1"/>
</dbReference>
<keyword evidence="6" id="KW-0539">Nucleus</keyword>
<keyword evidence="4 7" id="KW-0863">Zinc-finger</keyword>
<organism evidence="9 10">
    <name type="scientific">Hirundo rustica</name>
    <name type="common">Barn swallow</name>
    <dbReference type="NCBI Taxonomy" id="43150"/>
    <lineage>
        <taxon>Eukaryota</taxon>
        <taxon>Metazoa</taxon>
        <taxon>Chordata</taxon>
        <taxon>Craniata</taxon>
        <taxon>Vertebrata</taxon>
        <taxon>Euteleostomi</taxon>
        <taxon>Archelosauria</taxon>
        <taxon>Archosauria</taxon>
        <taxon>Dinosauria</taxon>
        <taxon>Saurischia</taxon>
        <taxon>Theropoda</taxon>
        <taxon>Coelurosauria</taxon>
        <taxon>Aves</taxon>
        <taxon>Neognathae</taxon>
        <taxon>Neoaves</taxon>
        <taxon>Telluraves</taxon>
        <taxon>Australaves</taxon>
        <taxon>Passeriformes</taxon>
        <taxon>Sylvioidea</taxon>
        <taxon>Hirundinidae</taxon>
        <taxon>Hirundo</taxon>
    </lineage>
</organism>
<feature type="non-terminal residue" evidence="9">
    <location>
        <position position="56"/>
    </location>
</feature>
<dbReference type="GO" id="GO:0000978">
    <property type="term" value="F:RNA polymerase II cis-regulatory region sequence-specific DNA binding"/>
    <property type="evidence" value="ECO:0007669"/>
    <property type="project" value="TreeGrafter"/>
</dbReference>
<dbReference type="GO" id="GO:0000981">
    <property type="term" value="F:DNA-binding transcription factor activity, RNA polymerase II-specific"/>
    <property type="evidence" value="ECO:0007669"/>
    <property type="project" value="TreeGrafter"/>
</dbReference>
<keyword evidence="5" id="KW-0862">Zinc</keyword>
<keyword evidence="3" id="KW-0677">Repeat</keyword>
<feature type="non-terminal residue" evidence="9">
    <location>
        <position position="1"/>
    </location>
</feature>
<name>A0A7L4EMX7_HIRRU</name>
<proteinExistence type="predicted"/>
<dbReference type="PANTHER" id="PTHR23226:SF416">
    <property type="entry name" value="FI01424P"/>
    <property type="match status" value="1"/>
</dbReference>
<dbReference type="InterPro" id="IPR036236">
    <property type="entry name" value="Znf_C2H2_sf"/>
</dbReference>
<protein>
    <submittedName>
        <fullName evidence="9">ZN184 protein</fullName>
    </submittedName>
</protein>
<dbReference type="SUPFAM" id="SSF57667">
    <property type="entry name" value="beta-beta-alpha zinc fingers"/>
    <property type="match status" value="1"/>
</dbReference>
<accession>A0A7L4EMX7</accession>
<dbReference type="SMART" id="SM00355">
    <property type="entry name" value="ZnF_C2H2"/>
    <property type="match status" value="1"/>
</dbReference>
<evidence type="ECO:0000259" key="8">
    <source>
        <dbReference type="PROSITE" id="PS50157"/>
    </source>
</evidence>
<evidence type="ECO:0000256" key="2">
    <source>
        <dbReference type="ARBA" id="ARBA00022723"/>
    </source>
</evidence>
<dbReference type="Proteomes" id="UP000585317">
    <property type="component" value="Unassembled WGS sequence"/>
</dbReference>
<gene>
    <name evidence="9" type="primary">Znf184</name>
    <name evidence="9" type="ORF">HIRRUS_R07496</name>
</gene>
<feature type="domain" description="C2H2-type" evidence="8">
    <location>
        <begin position="29"/>
        <end position="56"/>
    </location>
</feature>
<dbReference type="PROSITE" id="PS00028">
    <property type="entry name" value="ZINC_FINGER_C2H2_1"/>
    <property type="match status" value="1"/>
</dbReference>
<sequence length="56" mass="6517">QKGSKSSKIFIRSSDVVVLEWFHTGEMCYRCLECGKSFRWSCSLIQHQKLHTGKQP</sequence>
<dbReference type="AlphaFoldDB" id="A0A7L4EMX7"/>
<evidence type="ECO:0000313" key="9">
    <source>
        <dbReference type="EMBL" id="NXW75507.1"/>
    </source>
</evidence>
<evidence type="ECO:0000256" key="4">
    <source>
        <dbReference type="ARBA" id="ARBA00022771"/>
    </source>
</evidence>
<comment type="subcellular location">
    <subcellularLocation>
        <location evidence="1">Nucleus</location>
    </subcellularLocation>
</comment>
<keyword evidence="2" id="KW-0479">Metal-binding</keyword>
<dbReference type="GO" id="GO:0008270">
    <property type="term" value="F:zinc ion binding"/>
    <property type="evidence" value="ECO:0007669"/>
    <property type="project" value="UniProtKB-KW"/>
</dbReference>
<reference evidence="9 10" key="1">
    <citation type="submission" date="2019-09" db="EMBL/GenBank/DDBJ databases">
        <title>Bird 10,000 Genomes (B10K) Project - Family phase.</title>
        <authorList>
            <person name="Zhang G."/>
        </authorList>
    </citation>
    <scope>NUCLEOTIDE SEQUENCE [LARGE SCALE GENOMIC DNA]</scope>
    <source>
        <strain evidence="9">B10K-DU-001-67</strain>
        <tissue evidence="9">Muscle</tissue>
    </source>
</reference>
<evidence type="ECO:0000256" key="3">
    <source>
        <dbReference type="ARBA" id="ARBA00022737"/>
    </source>
</evidence>
<dbReference type="PANTHER" id="PTHR23226">
    <property type="entry name" value="ZINC FINGER AND SCAN DOMAIN-CONTAINING"/>
    <property type="match status" value="1"/>
</dbReference>